<accession>A0A7I8D6W8</accession>
<dbReference type="GO" id="GO:0005829">
    <property type="term" value="C:cytosol"/>
    <property type="evidence" value="ECO:0007669"/>
    <property type="project" value="TreeGrafter"/>
</dbReference>
<proteinExistence type="predicted"/>
<evidence type="ECO:0000256" key="1">
    <source>
        <dbReference type="ARBA" id="ARBA00001946"/>
    </source>
</evidence>
<dbReference type="Pfam" id="PF00293">
    <property type="entry name" value="NUDIX"/>
    <property type="match status" value="1"/>
</dbReference>
<dbReference type="GO" id="GO:0006753">
    <property type="term" value="P:nucleoside phosphate metabolic process"/>
    <property type="evidence" value="ECO:0007669"/>
    <property type="project" value="TreeGrafter"/>
</dbReference>
<dbReference type="Gene3D" id="3.90.79.10">
    <property type="entry name" value="Nucleoside Triphosphate Pyrophosphohydrolase"/>
    <property type="match status" value="1"/>
</dbReference>
<dbReference type="EMBL" id="AP023366">
    <property type="protein sequence ID" value="BCJ85834.1"/>
    <property type="molecule type" value="Genomic_DNA"/>
</dbReference>
<keyword evidence="5" id="KW-1185">Reference proteome</keyword>
<sequence>MQNDHLQEPTLKSETIYAGKVVKLQVDTVQLPNGHQAIREIVRHPGAVAILAITDNGKVLLVRQFRKSCGRSLVEIPAGKLEKGEQPFDSAKRELMEETGYTASEWKHLHSMFTSPGFADEVIHLFLARGLRKGKQSLDQDEFLDLMEVDLAEAERLLAANEVADAKTITALYWWMKERAQAGPRA</sequence>
<keyword evidence="2" id="KW-0378">Hydrolase</keyword>
<evidence type="ECO:0000259" key="3">
    <source>
        <dbReference type="PROSITE" id="PS51462"/>
    </source>
</evidence>
<dbReference type="PANTHER" id="PTHR11839:SF18">
    <property type="entry name" value="NUDIX HYDROLASE DOMAIN-CONTAINING PROTEIN"/>
    <property type="match status" value="1"/>
</dbReference>
<reference evidence="4 5" key="1">
    <citation type="submission" date="2020-08" db="EMBL/GenBank/DDBJ databases">
        <title>Complete Genome Sequence of Effusibacillus dendaii Strain skT53, Isolated from Farmland soil.</title>
        <authorList>
            <person name="Konishi T."/>
            <person name="Kawasaki H."/>
        </authorList>
    </citation>
    <scope>NUCLEOTIDE SEQUENCE [LARGE SCALE GENOMIC DNA]</scope>
    <source>
        <strain evidence="5">skT53</strain>
    </source>
</reference>
<gene>
    <name evidence="4" type="primary">nudF</name>
    <name evidence="4" type="ORF">skT53_08190</name>
</gene>
<dbReference type="GO" id="GO:0016787">
    <property type="term" value="F:hydrolase activity"/>
    <property type="evidence" value="ECO:0007669"/>
    <property type="project" value="UniProtKB-KW"/>
</dbReference>
<dbReference type="Proteomes" id="UP000593802">
    <property type="component" value="Chromosome"/>
</dbReference>
<evidence type="ECO:0000256" key="2">
    <source>
        <dbReference type="ARBA" id="ARBA00022801"/>
    </source>
</evidence>
<dbReference type="FunFam" id="3.90.79.10:FF:000024">
    <property type="entry name" value="ADP-ribose pyrophosphatase"/>
    <property type="match status" value="1"/>
</dbReference>
<feature type="domain" description="Nudix hydrolase" evidence="3">
    <location>
        <begin position="42"/>
        <end position="178"/>
    </location>
</feature>
<evidence type="ECO:0000313" key="5">
    <source>
        <dbReference type="Proteomes" id="UP000593802"/>
    </source>
</evidence>
<evidence type="ECO:0000313" key="4">
    <source>
        <dbReference type="EMBL" id="BCJ85834.1"/>
    </source>
</evidence>
<dbReference type="PROSITE" id="PS51462">
    <property type="entry name" value="NUDIX"/>
    <property type="match status" value="1"/>
</dbReference>
<dbReference type="GO" id="GO:0019693">
    <property type="term" value="P:ribose phosphate metabolic process"/>
    <property type="evidence" value="ECO:0007669"/>
    <property type="project" value="TreeGrafter"/>
</dbReference>
<dbReference type="SUPFAM" id="SSF55811">
    <property type="entry name" value="Nudix"/>
    <property type="match status" value="1"/>
</dbReference>
<name>A0A7I8D6W8_9BACL</name>
<dbReference type="AlphaFoldDB" id="A0A7I8D6W8"/>
<dbReference type="InterPro" id="IPR000086">
    <property type="entry name" value="NUDIX_hydrolase_dom"/>
</dbReference>
<dbReference type="InterPro" id="IPR015797">
    <property type="entry name" value="NUDIX_hydrolase-like_dom_sf"/>
</dbReference>
<protein>
    <submittedName>
        <fullName evidence="4">ADP-ribose pyrophosphatase</fullName>
    </submittedName>
</protein>
<dbReference type="PANTHER" id="PTHR11839">
    <property type="entry name" value="UDP/ADP-SUGAR PYROPHOSPHATASE"/>
    <property type="match status" value="1"/>
</dbReference>
<dbReference type="KEGG" id="eff:skT53_08190"/>
<dbReference type="RefSeq" id="WP_200759907.1">
    <property type="nucleotide sequence ID" value="NZ_AP023366.1"/>
</dbReference>
<organism evidence="4 5">
    <name type="scientific">Effusibacillus dendaii</name>
    <dbReference type="NCBI Taxonomy" id="2743772"/>
    <lineage>
        <taxon>Bacteria</taxon>
        <taxon>Bacillati</taxon>
        <taxon>Bacillota</taxon>
        <taxon>Bacilli</taxon>
        <taxon>Bacillales</taxon>
        <taxon>Alicyclobacillaceae</taxon>
        <taxon>Effusibacillus</taxon>
    </lineage>
</organism>
<comment type="cofactor">
    <cofactor evidence="1">
        <name>Mg(2+)</name>
        <dbReference type="ChEBI" id="CHEBI:18420"/>
    </cofactor>
</comment>